<dbReference type="GO" id="GO:0016788">
    <property type="term" value="F:hydrolase activity, acting on ester bonds"/>
    <property type="evidence" value="ECO:0007669"/>
    <property type="project" value="InterPro"/>
</dbReference>
<sequence>MQFKGRSQLIRKQGGAFAQLMPMEEYFQKSLYTFDIGQNDLGAGFLGNMSVEEVNASVPNIVNTFSTDVKKDSAGCAKSYNEVAQYFNRELKETVLQLRKDLPSAAFTYVDVYSVKYSLFSEPQKHGFELPHVACCGYGGLYNYSSSAGCGATITVNGTQITVGSCDDPSVRVIWDGIHYTEAANKFIFERISTGPFSDPPVPLNLACHREFRLIYRY</sequence>
<protein>
    <submittedName>
        <fullName evidence="3">ESTERASE-LIKE ISOFORM X1</fullName>
    </submittedName>
</protein>
<accession>A0A9Q0P4W8</accession>
<gene>
    <name evidence="3" type="ORF">OIU74_020019</name>
</gene>
<dbReference type="Gene3D" id="3.40.50.1110">
    <property type="entry name" value="SGNH hydrolase"/>
    <property type="match status" value="1"/>
</dbReference>
<dbReference type="EMBL" id="JAPFFM010000020">
    <property type="protein sequence ID" value="KAJ6681656.1"/>
    <property type="molecule type" value="Genomic_DNA"/>
</dbReference>
<proteinExistence type="inferred from homology"/>
<dbReference type="Pfam" id="PF00657">
    <property type="entry name" value="Lipase_GDSL"/>
    <property type="match status" value="1"/>
</dbReference>
<reference evidence="3" key="2">
    <citation type="journal article" date="2023" name="Int. J. Mol. Sci.">
        <title>De Novo Assembly and Annotation of 11 Diverse Shrub Willow (Salix) Genomes Reveals Novel Gene Organization in Sex-Linked Regions.</title>
        <authorList>
            <person name="Hyden B."/>
            <person name="Feng K."/>
            <person name="Yates T.B."/>
            <person name="Jawdy S."/>
            <person name="Cereghino C."/>
            <person name="Smart L.B."/>
            <person name="Muchero W."/>
        </authorList>
    </citation>
    <scope>NUCLEOTIDE SEQUENCE</scope>
    <source>
        <tissue evidence="3">Shoot tip</tissue>
    </source>
</reference>
<evidence type="ECO:0000313" key="3">
    <source>
        <dbReference type="EMBL" id="KAJ6681656.1"/>
    </source>
</evidence>
<dbReference type="PANTHER" id="PTHR22835:SF292">
    <property type="entry name" value="ESTERASE-LIKE ISOFORM X1"/>
    <property type="match status" value="1"/>
</dbReference>
<evidence type="ECO:0000313" key="4">
    <source>
        <dbReference type="Proteomes" id="UP001151752"/>
    </source>
</evidence>
<dbReference type="AlphaFoldDB" id="A0A9Q0P4W8"/>
<comment type="caution">
    <text evidence="3">The sequence shown here is derived from an EMBL/GenBank/DDBJ whole genome shotgun (WGS) entry which is preliminary data.</text>
</comment>
<dbReference type="InterPro" id="IPR001087">
    <property type="entry name" value="GDSL"/>
</dbReference>
<dbReference type="PANTHER" id="PTHR22835">
    <property type="entry name" value="ZINC FINGER FYVE DOMAIN CONTAINING PROTEIN"/>
    <property type="match status" value="1"/>
</dbReference>
<organism evidence="3 4">
    <name type="scientific">Salix koriyanagi</name>
    <dbReference type="NCBI Taxonomy" id="2511006"/>
    <lineage>
        <taxon>Eukaryota</taxon>
        <taxon>Viridiplantae</taxon>
        <taxon>Streptophyta</taxon>
        <taxon>Embryophyta</taxon>
        <taxon>Tracheophyta</taxon>
        <taxon>Spermatophyta</taxon>
        <taxon>Magnoliopsida</taxon>
        <taxon>eudicotyledons</taxon>
        <taxon>Gunneridae</taxon>
        <taxon>Pentapetalae</taxon>
        <taxon>rosids</taxon>
        <taxon>fabids</taxon>
        <taxon>Malpighiales</taxon>
        <taxon>Salicaceae</taxon>
        <taxon>Saliceae</taxon>
        <taxon>Salix</taxon>
    </lineage>
</organism>
<name>A0A9Q0P4W8_9ROSI</name>
<evidence type="ECO:0000256" key="1">
    <source>
        <dbReference type="ARBA" id="ARBA00008668"/>
    </source>
</evidence>
<dbReference type="InterPro" id="IPR036514">
    <property type="entry name" value="SGNH_hydro_sf"/>
</dbReference>
<reference evidence="3" key="1">
    <citation type="submission" date="2022-11" db="EMBL/GenBank/DDBJ databases">
        <authorList>
            <person name="Hyden B.L."/>
            <person name="Feng K."/>
            <person name="Yates T."/>
            <person name="Jawdy S."/>
            <person name="Smart L.B."/>
            <person name="Muchero W."/>
        </authorList>
    </citation>
    <scope>NUCLEOTIDE SEQUENCE</scope>
    <source>
        <tissue evidence="3">Shoot tip</tissue>
    </source>
</reference>
<keyword evidence="4" id="KW-1185">Reference proteome</keyword>
<keyword evidence="2" id="KW-0325">Glycoprotein</keyword>
<dbReference type="Proteomes" id="UP001151752">
    <property type="component" value="Chromosome 5"/>
</dbReference>
<evidence type="ECO:0000256" key="2">
    <source>
        <dbReference type="ARBA" id="ARBA00023180"/>
    </source>
</evidence>
<comment type="similarity">
    <text evidence="1">Belongs to the 'GDSL' lipolytic enzyme family.</text>
</comment>